<keyword evidence="4" id="KW-0678">Repressor</keyword>
<comment type="caution">
    <text evidence="11">The sequence shown here is derived from an EMBL/GenBank/DDBJ whole genome shotgun (WGS) entry which is preliminary data.</text>
</comment>
<evidence type="ECO:0000256" key="4">
    <source>
        <dbReference type="ARBA" id="ARBA00022491"/>
    </source>
</evidence>
<keyword evidence="9" id="KW-0539">Nucleus</keyword>
<feature type="domain" description="Histone deacetylase" evidence="10">
    <location>
        <begin position="23"/>
        <end position="315"/>
    </location>
</feature>
<evidence type="ECO:0000256" key="5">
    <source>
        <dbReference type="ARBA" id="ARBA00022801"/>
    </source>
</evidence>
<comment type="subcellular location">
    <subcellularLocation>
        <location evidence="1">Nucleus</location>
    </subcellularLocation>
</comment>
<dbReference type="PANTHER" id="PTHR10625:SF5">
    <property type="entry name" value="HISTONE DEACETYLASE"/>
    <property type="match status" value="1"/>
</dbReference>
<evidence type="ECO:0000256" key="8">
    <source>
        <dbReference type="ARBA" id="ARBA00023163"/>
    </source>
</evidence>
<organism evidence="11 12">
    <name type="scientific">Phycomyces blakesleeanus</name>
    <dbReference type="NCBI Taxonomy" id="4837"/>
    <lineage>
        <taxon>Eukaryota</taxon>
        <taxon>Fungi</taxon>
        <taxon>Fungi incertae sedis</taxon>
        <taxon>Mucoromycota</taxon>
        <taxon>Mucoromycotina</taxon>
        <taxon>Mucoromycetes</taxon>
        <taxon>Mucorales</taxon>
        <taxon>Phycomycetaceae</taxon>
        <taxon>Phycomyces</taxon>
    </lineage>
</organism>
<dbReference type="EMBL" id="JBCLYO010000010">
    <property type="protein sequence ID" value="KAL0085610.1"/>
    <property type="molecule type" value="Genomic_DNA"/>
</dbReference>
<evidence type="ECO:0000256" key="2">
    <source>
        <dbReference type="ARBA" id="ARBA00007738"/>
    </source>
</evidence>
<reference evidence="11 12" key="1">
    <citation type="submission" date="2024-04" db="EMBL/GenBank/DDBJ databases">
        <title>Symmetric and asymmetric DNA N6-adenine methylation regulates different biological responses in Mucorales.</title>
        <authorList>
            <consortium name="Lawrence Berkeley National Laboratory"/>
            <person name="Lax C."/>
            <person name="Mondo S.J."/>
            <person name="Osorio-Concepcion M."/>
            <person name="Muszewska A."/>
            <person name="Corrochano-Luque M."/>
            <person name="Gutierrez G."/>
            <person name="Riley R."/>
            <person name="Lipzen A."/>
            <person name="Guo J."/>
            <person name="Hundley H."/>
            <person name="Amirebrahimi M."/>
            <person name="Ng V."/>
            <person name="Lorenzo-Gutierrez D."/>
            <person name="Binder U."/>
            <person name="Yang J."/>
            <person name="Song Y."/>
            <person name="Canovas D."/>
            <person name="Navarro E."/>
            <person name="Freitag M."/>
            <person name="Gabaldon T."/>
            <person name="Grigoriev I.V."/>
            <person name="Corrochano L.M."/>
            <person name="Nicolas F.E."/>
            <person name="Garre V."/>
        </authorList>
    </citation>
    <scope>NUCLEOTIDE SEQUENCE [LARGE SCALE GENOMIC DNA]</scope>
    <source>
        <strain evidence="11 12">L51</strain>
    </source>
</reference>
<keyword evidence="12" id="KW-1185">Reference proteome</keyword>
<evidence type="ECO:0000256" key="9">
    <source>
        <dbReference type="ARBA" id="ARBA00023242"/>
    </source>
</evidence>
<feature type="non-terminal residue" evidence="11">
    <location>
        <position position="1"/>
    </location>
</feature>
<dbReference type="PRINTS" id="PR01270">
    <property type="entry name" value="HDASUPER"/>
</dbReference>
<dbReference type="Pfam" id="PF00850">
    <property type="entry name" value="Hist_deacetyl"/>
    <property type="match status" value="1"/>
</dbReference>
<keyword evidence="5" id="KW-0378">Hydrolase</keyword>
<protein>
    <recommendedName>
        <fullName evidence="3">histone deacetylase</fullName>
        <ecNumber evidence="3">3.5.1.98</ecNumber>
    </recommendedName>
</protein>
<evidence type="ECO:0000313" key="11">
    <source>
        <dbReference type="EMBL" id="KAL0085610.1"/>
    </source>
</evidence>
<dbReference type="Gene3D" id="3.40.800.20">
    <property type="entry name" value="Histone deacetylase domain"/>
    <property type="match status" value="1"/>
</dbReference>
<dbReference type="InterPro" id="IPR023696">
    <property type="entry name" value="Ureohydrolase_dom_sf"/>
</dbReference>
<dbReference type="InterPro" id="IPR037138">
    <property type="entry name" value="His_deacetylse_dom_sf"/>
</dbReference>
<gene>
    <name evidence="11" type="ORF">J3Q64DRAFT_1640413</name>
</gene>
<proteinExistence type="inferred from homology"/>
<evidence type="ECO:0000256" key="3">
    <source>
        <dbReference type="ARBA" id="ARBA00012111"/>
    </source>
</evidence>
<name>A0ABR3B0F2_PHYBL</name>
<dbReference type="PANTHER" id="PTHR10625">
    <property type="entry name" value="HISTONE DEACETYLASE HDAC1-RELATED"/>
    <property type="match status" value="1"/>
</dbReference>
<dbReference type="InterPro" id="IPR000286">
    <property type="entry name" value="HDACs"/>
</dbReference>
<dbReference type="Proteomes" id="UP001448207">
    <property type="component" value="Unassembled WGS sequence"/>
</dbReference>
<dbReference type="SUPFAM" id="SSF52768">
    <property type="entry name" value="Arginase/deacetylase"/>
    <property type="match status" value="1"/>
</dbReference>
<evidence type="ECO:0000256" key="7">
    <source>
        <dbReference type="ARBA" id="ARBA00023015"/>
    </source>
</evidence>
<dbReference type="InterPro" id="IPR023801">
    <property type="entry name" value="His_deacetylse_dom"/>
</dbReference>
<keyword evidence="6" id="KW-0156">Chromatin regulator</keyword>
<dbReference type="EC" id="3.5.1.98" evidence="3"/>
<accession>A0ABR3B0F2</accession>
<evidence type="ECO:0000256" key="6">
    <source>
        <dbReference type="ARBA" id="ARBA00022853"/>
    </source>
</evidence>
<evidence type="ECO:0000313" key="12">
    <source>
        <dbReference type="Proteomes" id="UP001448207"/>
    </source>
</evidence>
<keyword evidence="7" id="KW-0805">Transcription regulation</keyword>
<evidence type="ECO:0000259" key="10">
    <source>
        <dbReference type="Pfam" id="PF00850"/>
    </source>
</evidence>
<comment type="similarity">
    <text evidence="2">Belongs to the histone deacetylase family. HD type 2 subfamily.</text>
</comment>
<keyword evidence="8" id="KW-0804">Transcription</keyword>
<evidence type="ECO:0000256" key="1">
    <source>
        <dbReference type="ARBA" id="ARBA00004123"/>
    </source>
</evidence>
<sequence length="355" mass="39545">LQTGYVYGVEMSYHANLNQSEDHPEDPLRIFSIYNKLQQSGLLDDCVRLMCKKAHARDVLMVHTEEHFKNIKSTKSMTRNQLLDMENSHDSIYLNGHTYECSMYAIGSVIEACRAVIENRVKNAFAIVRPPGHHAETEHAMGFCVMNNVAIATRYCMTHLDTKKVMILDWEIGNGTQEIFSDDPNVLYVSLHRFENGSFYPQNQKGRADYFGSKRGKGKTVNVPWPKEGMGDAEYIYAFEQVIMPIAREFAPSLVIVSAGFDAAHGDHIGQCEVTPAGYGQMTHMLMSLANGKVVMALEGGYNINSIAVSSVGCMAVLKGEAPEPIKPDSRPSEICKETIAIVKKLQATQWKSLA</sequence>